<dbReference type="SUPFAM" id="SSF50249">
    <property type="entry name" value="Nucleic acid-binding proteins"/>
    <property type="match status" value="1"/>
</dbReference>
<organism evidence="3 4">
    <name type="scientific">Pisum sativum</name>
    <name type="common">Garden pea</name>
    <name type="synonym">Lathyrus oleraceus</name>
    <dbReference type="NCBI Taxonomy" id="3888"/>
    <lineage>
        <taxon>Eukaryota</taxon>
        <taxon>Viridiplantae</taxon>
        <taxon>Streptophyta</taxon>
        <taxon>Embryophyta</taxon>
        <taxon>Tracheophyta</taxon>
        <taxon>Spermatophyta</taxon>
        <taxon>Magnoliopsida</taxon>
        <taxon>eudicotyledons</taxon>
        <taxon>Gunneridae</taxon>
        <taxon>Pentapetalae</taxon>
        <taxon>rosids</taxon>
        <taxon>fabids</taxon>
        <taxon>Fabales</taxon>
        <taxon>Fabaceae</taxon>
        <taxon>Papilionoideae</taxon>
        <taxon>50 kb inversion clade</taxon>
        <taxon>NPAAA clade</taxon>
        <taxon>Hologalegina</taxon>
        <taxon>IRL clade</taxon>
        <taxon>Fabeae</taxon>
        <taxon>Lathyrus</taxon>
    </lineage>
</organism>
<proteinExistence type="predicted"/>
<keyword evidence="4" id="KW-1185">Reference proteome</keyword>
<evidence type="ECO:0000313" key="3">
    <source>
        <dbReference type="EMBL" id="KAI5396737.1"/>
    </source>
</evidence>
<evidence type="ECO:0000259" key="2">
    <source>
        <dbReference type="Pfam" id="PF17207"/>
    </source>
</evidence>
<feature type="domain" description="MCM OB" evidence="2">
    <location>
        <begin position="174"/>
        <end position="303"/>
    </location>
</feature>
<dbReference type="AlphaFoldDB" id="A0A9D4W805"/>
<dbReference type="Gene3D" id="2.40.50.140">
    <property type="entry name" value="Nucleic acid-binding proteins"/>
    <property type="match status" value="1"/>
</dbReference>
<feature type="compositionally biased region" description="Basic and acidic residues" evidence="1">
    <location>
        <begin position="206"/>
        <end position="223"/>
    </location>
</feature>
<accession>A0A9D4W805</accession>
<dbReference type="Gramene" id="Psat06G0282300-T1">
    <property type="protein sequence ID" value="KAI5396737.1"/>
    <property type="gene ID" value="KIW84_062823"/>
</dbReference>
<comment type="caution">
    <text evidence="3">The sequence shown here is derived from an EMBL/GenBank/DDBJ whole genome shotgun (WGS) entry which is preliminary data.</text>
</comment>
<feature type="region of interest" description="Disordered" evidence="1">
    <location>
        <begin position="201"/>
        <end position="229"/>
    </location>
</feature>
<dbReference type="InterPro" id="IPR033762">
    <property type="entry name" value="MCM_OB"/>
</dbReference>
<gene>
    <name evidence="3" type="ORF">KIW84_062823</name>
</gene>
<dbReference type="InterPro" id="IPR012340">
    <property type="entry name" value="NA-bd_OB-fold"/>
</dbReference>
<evidence type="ECO:0000313" key="4">
    <source>
        <dbReference type="Proteomes" id="UP001058974"/>
    </source>
</evidence>
<sequence>MMILDTLLYCAIGLYFDKALPRDSEPERSAAAVGATASVSAAVDVHAVSCYCYGYDVAVDDDVSTALQVVCSSLSLSDAASPAATVTASSISKEEVHKDNKLKAAIQLNCEVTSQDQVLVSSTLKNSISTEETCEQQEVLENSTSDSSKCTSVGAPRNQACSIPLPNLPVHNATIDSFSSIAAVINSESQVDTAVQIDSMVTSSRRRADASRLSEVDSGDSRAPRHRLSSNGGAVVLRSCDHVPQHGEEPCPIYPWLIVPDKSKYVDEQTLKLQENPEDDPTRELPGNLLLSVDQNLVQTVVPLIKI</sequence>
<dbReference type="Proteomes" id="UP001058974">
    <property type="component" value="Chromosome 6"/>
</dbReference>
<reference evidence="3 4" key="1">
    <citation type="journal article" date="2022" name="Nat. Genet.">
        <title>Improved pea reference genome and pan-genome highlight genomic features and evolutionary characteristics.</title>
        <authorList>
            <person name="Yang T."/>
            <person name="Liu R."/>
            <person name="Luo Y."/>
            <person name="Hu S."/>
            <person name="Wang D."/>
            <person name="Wang C."/>
            <person name="Pandey M.K."/>
            <person name="Ge S."/>
            <person name="Xu Q."/>
            <person name="Li N."/>
            <person name="Li G."/>
            <person name="Huang Y."/>
            <person name="Saxena R.K."/>
            <person name="Ji Y."/>
            <person name="Li M."/>
            <person name="Yan X."/>
            <person name="He Y."/>
            <person name="Liu Y."/>
            <person name="Wang X."/>
            <person name="Xiang C."/>
            <person name="Varshney R.K."/>
            <person name="Ding H."/>
            <person name="Gao S."/>
            <person name="Zong X."/>
        </authorList>
    </citation>
    <scope>NUCLEOTIDE SEQUENCE [LARGE SCALE GENOMIC DNA]</scope>
    <source>
        <strain evidence="3 4">cv. Zhongwan 6</strain>
    </source>
</reference>
<dbReference type="Pfam" id="PF17207">
    <property type="entry name" value="MCM_OB"/>
    <property type="match status" value="1"/>
</dbReference>
<name>A0A9D4W805_PEA</name>
<protein>
    <recommendedName>
        <fullName evidence="2">MCM OB domain-containing protein</fullName>
    </recommendedName>
</protein>
<dbReference type="EMBL" id="JAMSHJ010000006">
    <property type="protein sequence ID" value="KAI5396737.1"/>
    <property type="molecule type" value="Genomic_DNA"/>
</dbReference>
<evidence type="ECO:0000256" key="1">
    <source>
        <dbReference type="SAM" id="MobiDB-lite"/>
    </source>
</evidence>